<dbReference type="AlphaFoldDB" id="A0A0G1XXG6"/>
<evidence type="ECO:0000313" key="1">
    <source>
        <dbReference type="EMBL" id="KKW35878.1"/>
    </source>
</evidence>
<name>A0A0G1XXG6_9BACT</name>
<sequence>MSLFGKKPEERTVLVLDVGQGSAGSALVRISQTEAPKLFGEFRAHLPVGEFREIGVLARHAKQTATQALLHAAEVASRVRQHPAAGAAGVIESVAVFLAPPWGAPDLAREEPEFSNDMAEALRDMMRAHLEVPHRLHTRAGAALHGARVIFPGDALLLIISTEAMELLHAKDGAAVSYAFIPVGTHVLLRTLRAHGGLSWQEARSALRIGHRHFKEPLDAAYDHLARELSAAMRGLRNPPRSVLVLAEEPYGERLARELADRSEFSTLFPQGSTIRPMLARHASPYVAAHAQSLDLNLMLEALYLDSIIQLS</sequence>
<evidence type="ECO:0000313" key="2">
    <source>
        <dbReference type="Proteomes" id="UP000034740"/>
    </source>
</evidence>
<dbReference type="EMBL" id="LCRO01000002">
    <property type="protein sequence ID" value="KKW35878.1"/>
    <property type="molecule type" value="Genomic_DNA"/>
</dbReference>
<reference evidence="1 2" key="1">
    <citation type="journal article" date="2015" name="Nature">
        <title>rRNA introns, odd ribosomes, and small enigmatic genomes across a large radiation of phyla.</title>
        <authorList>
            <person name="Brown C.T."/>
            <person name="Hug L.A."/>
            <person name="Thomas B.C."/>
            <person name="Sharon I."/>
            <person name="Castelle C.J."/>
            <person name="Singh A."/>
            <person name="Wilkins M.J."/>
            <person name="Williams K.H."/>
            <person name="Banfield J.F."/>
        </authorList>
    </citation>
    <scope>NUCLEOTIDE SEQUENCE [LARGE SCALE GENOMIC DNA]</scope>
</reference>
<organism evidence="1 2">
    <name type="scientific">Candidatus Adlerbacteria bacterium GW2011_GWA1_54_10</name>
    <dbReference type="NCBI Taxonomy" id="1618605"/>
    <lineage>
        <taxon>Bacteria</taxon>
        <taxon>Candidatus Adleribacteriota</taxon>
    </lineage>
</organism>
<gene>
    <name evidence="1" type="ORF">UY83_C0002G0035</name>
</gene>
<comment type="caution">
    <text evidence="1">The sequence shown here is derived from an EMBL/GenBank/DDBJ whole genome shotgun (WGS) entry which is preliminary data.</text>
</comment>
<proteinExistence type="predicted"/>
<protein>
    <submittedName>
        <fullName evidence="1">Uncharacterized protein</fullName>
    </submittedName>
</protein>
<dbReference type="Proteomes" id="UP000034740">
    <property type="component" value="Unassembled WGS sequence"/>
</dbReference>
<accession>A0A0G1XXG6</accession>